<reference evidence="1 2" key="1">
    <citation type="journal article" date="2022" name="Res Sq">
        <title>Evolution of multicellular longitudinally dividing oral cavity symbionts (Neisseriaceae).</title>
        <authorList>
            <person name="Nyongesa S."/>
            <person name="Weber P."/>
            <person name="Bernet E."/>
            <person name="Pullido F."/>
            <person name="Nieckarz M."/>
            <person name="Delaby M."/>
            <person name="Nieves C."/>
            <person name="Viehboeck T."/>
            <person name="Krause N."/>
            <person name="Rivera-Millot A."/>
            <person name="Nakamura A."/>
            <person name="Vischer N."/>
            <person name="VanNieuwenhze M."/>
            <person name="Brun Y."/>
            <person name="Cava F."/>
            <person name="Bulgheresi S."/>
            <person name="Veyrier F."/>
        </authorList>
    </citation>
    <scope>NUCLEOTIDE SEQUENCE [LARGE SCALE GENOMIC DNA]</scope>
    <source>
        <strain evidence="1 2">SAG 1488-6</strain>
        <plasmid evidence="1 2">p1Vster</plasmid>
    </source>
</reference>
<geneLocation type="plasmid" evidence="1 2">
    <name>p1Vster</name>
</geneLocation>
<keyword evidence="1" id="KW-0614">Plasmid</keyword>
<accession>A0ABY4EDE0</accession>
<organism evidence="1 2">
    <name type="scientific">Vitreoscilla stercoraria</name>
    <dbReference type="NCBI Taxonomy" id="61"/>
    <lineage>
        <taxon>Bacteria</taxon>
        <taxon>Pseudomonadati</taxon>
        <taxon>Pseudomonadota</taxon>
        <taxon>Betaproteobacteria</taxon>
        <taxon>Neisseriales</taxon>
        <taxon>Neisseriaceae</taxon>
        <taxon>Vitreoscilla</taxon>
    </lineage>
</organism>
<protein>
    <submittedName>
        <fullName evidence="1">Uncharacterized protein</fullName>
    </submittedName>
</protein>
<gene>
    <name evidence="1" type="ORF">LVJ81_13015</name>
</gene>
<dbReference type="EMBL" id="CP091513">
    <property type="protein sequence ID" value="UOO93757.1"/>
    <property type="molecule type" value="Genomic_DNA"/>
</dbReference>
<name>A0ABY4EDE0_VITST</name>
<dbReference type="Proteomes" id="UP000832034">
    <property type="component" value="Plasmid p1Vster"/>
</dbReference>
<keyword evidence="2" id="KW-1185">Reference proteome</keyword>
<evidence type="ECO:0000313" key="1">
    <source>
        <dbReference type="EMBL" id="UOO93757.1"/>
    </source>
</evidence>
<sequence>MQLVKEYNELQQAKKDAQLEREQLLNKTKSQADNFLSKAKLQVEKYKQEVVRW</sequence>
<proteinExistence type="predicted"/>
<evidence type="ECO:0000313" key="2">
    <source>
        <dbReference type="Proteomes" id="UP000832034"/>
    </source>
</evidence>
<dbReference type="RefSeq" id="WP_019959518.1">
    <property type="nucleotide sequence ID" value="NZ_CP091513.1"/>
</dbReference>